<gene>
    <name evidence="10" type="primary">LOC101504391</name>
</gene>
<dbReference type="PaxDb" id="3827-XP_004504821.1"/>
<feature type="coiled-coil region" evidence="6">
    <location>
        <begin position="300"/>
        <end position="341"/>
    </location>
</feature>
<feature type="transmembrane region" description="Helical" evidence="8">
    <location>
        <begin position="109"/>
        <end position="128"/>
    </location>
</feature>
<sequence length="753" mass="85353">MYVCKFIYIVKEKEHTDNKVIIIERKKCNIKLKALIKMRVFYMLSLPMTIGMVIITLRYFSGPDVPKYVLFTVAYTWFCSLSIIILVPADIWATLNGDVNGVISFLWSLSYWSTFLLTWSVVPTIQGYEDAGDFTVKERLKTSLHGNLVFYLCLGSVALSGLILLIALKKFWSGSVMGFAMACSNTFGLVTGAFLLGFGMSEIPKGIWLNADWANQQKFLSHKVAKMAVKLDDAHQDFSNAIVITQATSKQMSKRDSLRSYMNIIDKMMQQMLKEDPSFKPQGGRLGESDMDYDTDAKSMAALRRRLRRAREQYYRYRSEYTKFVLEALELEDTIKNYERRDAIRWKYISCLRPERIGKVGAVLDTIEFLWRCILKKLLEKSLAVILGFMSFAILLAEATILPNGVDLSLFSILVHAAGQQEMLVQLAAFVPLMYMCVCTYYSLFKMGMLMFYSLTPRQTSSVSLLMICSMVARYAAPISYNFLNLINLGGDRKTIFEKKMGNIDDAVPFFGKGFNKIYPVIMVIYTLLIAGNFFNRVIDYCGNWKIFKFSDDAEDMDGFDPSGVIILQKERSLLQQGHNVGELVFPLARSFSMSVDVESVSRTKALDESAGEEKTTTITVEAKNEETQSDMSRKIGGRKYAALRTNLNEEVSSKDLTQERESSSLTNDANDSHQDIISAPSSALSSKWESMMHGLKNLKSNIDSNRFLPLSNSAHHISSLNAHSSFESLDEIFERLKRPPSEHRDPELTSNI</sequence>
<accession>A0A1S2YHB8</accession>
<feature type="transmembrane region" description="Helical" evidence="8">
    <location>
        <begin position="518"/>
        <end position="539"/>
    </location>
</feature>
<dbReference type="Pfam" id="PF04791">
    <property type="entry name" value="LMBR1"/>
    <property type="match status" value="1"/>
</dbReference>
<comment type="similarity">
    <text evidence="2">Belongs to the LIMR family.</text>
</comment>
<dbReference type="PANTHER" id="PTHR21355">
    <property type="entry name" value="G-PROTEIN COUPLED RECEPTOR-ASSOCIATED PROTEIN LMBRD2"/>
    <property type="match status" value="1"/>
</dbReference>
<protein>
    <submittedName>
        <fullName evidence="10">LMBR1 domain-containing protein 2 homolog A-like isoform X1</fullName>
    </submittedName>
</protein>
<feature type="transmembrane region" description="Helical" evidence="8">
    <location>
        <begin position="174"/>
        <end position="198"/>
    </location>
</feature>
<evidence type="ECO:0000256" key="5">
    <source>
        <dbReference type="ARBA" id="ARBA00023136"/>
    </source>
</evidence>
<evidence type="ECO:0000256" key="2">
    <source>
        <dbReference type="ARBA" id="ARBA00010487"/>
    </source>
</evidence>
<feature type="transmembrane region" description="Helical" evidence="8">
    <location>
        <begin position="40"/>
        <end position="61"/>
    </location>
</feature>
<keyword evidence="5 8" id="KW-0472">Membrane</keyword>
<evidence type="ECO:0000256" key="6">
    <source>
        <dbReference type="SAM" id="Coils"/>
    </source>
</evidence>
<organism evidence="9 10">
    <name type="scientific">Cicer arietinum</name>
    <name type="common">Chickpea</name>
    <name type="synonym">Garbanzo</name>
    <dbReference type="NCBI Taxonomy" id="3827"/>
    <lineage>
        <taxon>Eukaryota</taxon>
        <taxon>Viridiplantae</taxon>
        <taxon>Streptophyta</taxon>
        <taxon>Embryophyta</taxon>
        <taxon>Tracheophyta</taxon>
        <taxon>Spermatophyta</taxon>
        <taxon>Magnoliopsida</taxon>
        <taxon>eudicotyledons</taxon>
        <taxon>Gunneridae</taxon>
        <taxon>Pentapetalae</taxon>
        <taxon>rosids</taxon>
        <taxon>fabids</taxon>
        <taxon>Fabales</taxon>
        <taxon>Fabaceae</taxon>
        <taxon>Papilionoideae</taxon>
        <taxon>50 kb inversion clade</taxon>
        <taxon>NPAAA clade</taxon>
        <taxon>Hologalegina</taxon>
        <taxon>IRL clade</taxon>
        <taxon>Cicereae</taxon>
        <taxon>Cicer</taxon>
    </lineage>
</organism>
<comment type="subcellular location">
    <subcellularLocation>
        <location evidence="1">Membrane</location>
        <topology evidence="1">Multi-pass membrane protein</topology>
    </subcellularLocation>
</comment>
<dbReference type="InterPro" id="IPR006876">
    <property type="entry name" value="LMBR1-like_membr_prot"/>
</dbReference>
<proteinExistence type="inferred from homology"/>
<dbReference type="RefSeq" id="XP_004504821.1">
    <property type="nucleotide sequence ID" value="XM_004504764.3"/>
</dbReference>
<keyword evidence="3 8" id="KW-0812">Transmembrane</keyword>
<dbReference type="InterPro" id="IPR051584">
    <property type="entry name" value="GPCR-associated_LMBR1"/>
</dbReference>
<dbReference type="AlphaFoldDB" id="A0A1S2YHB8"/>
<dbReference type="STRING" id="3827.A0A1S2YHB8"/>
<keyword evidence="6" id="KW-0175">Coiled coil</keyword>
<feature type="region of interest" description="Disordered" evidence="7">
    <location>
        <begin position="651"/>
        <end position="676"/>
    </location>
</feature>
<evidence type="ECO:0000313" key="10">
    <source>
        <dbReference type="RefSeq" id="XP_004504821.1"/>
    </source>
</evidence>
<feature type="transmembrane region" description="Helical" evidence="8">
    <location>
        <begin position="465"/>
        <end position="484"/>
    </location>
</feature>
<dbReference type="KEGG" id="cam:101504391"/>
<evidence type="ECO:0000256" key="7">
    <source>
        <dbReference type="SAM" id="MobiDB-lite"/>
    </source>
</evidence>
<evidence type="ECO:0000256" key="3">
    <source>
        <dbReference type="ARBA" id="ARBA00022692"/>
    </source>
</evidence>
<dbReference type="Proteomes" id="UP000087171">
    <property type="component" value="Chromosome Ca6"/>
</dbReference>
<name>A0A1S2YHB8_CICAR</name>
<feature type="transmembrane region" description="Helical" evidence="8">
    <location>
        <begin position="382"/>
        <end position="403"/>
    </location>
</feature>
<feature type="transmembrane region" description="Helical" evidence="8">
    <location>
        <begin position="148"/>
        <end position="168"/>
    </location>
</feature>
<keyword evidence="4 8" id="KW-1133">Transmembrane helix</keyword>
<dbReference type="GO" id="GO:0016020">
    <property type="term" value="C:membrane"/>
    <property type="evidence" value="ECO:0007669"/>
    <property type="project" value="UniProtKB-SubCell"/>
</dbReference>
<reference evidence="9" key="1">
    <citation type="journal article" date="2013" name="Nat. Biotechnol.">
        <title>Draft genome sequence of chickpea (Cicer arietinum) provides a resource for trait improvement.</title>
        <authorList>
            <person name="Varshney R.K."/>
            <person name="Song C."/>
            <person name="Saxena R.K."/>
            <person name="Azam S."/>
            <person name="Yu S."/>
            <person name="Sharpe A.G."/>
            <person name="Cannon S."/>
            <person name="Baek J."/>
            <person name="Rosen B.D."/>
            <person name="Tar'an B."/>
            <person name="Millan T."/>
            <person name="Zhang X."/>
            <person name="Ramsay L.D."/>
            <person name="Iwata A."/>
            <person name="Wang Y."/>
            <person name="Nelson W."/>
            <person name="Farmer A.D."/>
            <person name="Gaur P.M."/>
            <person name="Soderlund C."/>
            <person name="Penmetsa R.V."/>
            <person name="Xu C."/>
            <person name="Bharti A.K."/>
            <person name="He W."/>
            <person name="Winter P."/>
            <person name="Zhao S."/>
            <person name="Hane J.K."/>
            <person name="Carrasquilla-Garcia N."/>
            <person name="Condie J.A."/>
            <person name="Upadhyaya H.D."/>
            <person name="Luo M.C."/>
            <person name="Thudi M."/>
            <person name="Gowda C.L."/>
            <person name="Singh N.P."/>
            <person name="Lichtenzveig J."/>
            <person name="Gali K.K."/>
            <person name="Rubio J."/>
            <person name="Nadarajan N."/>
            <person name="Dolezel J."/>
            <person name="Bansal K.C."/>
            <person name="Xu X."/>
            <person name="Edwards D."/>
            <person name="Zhang G."/>
            <person name="Kahl G."/>
            <person name="Gil J."/>
            <person name="Singh K.B."/>
            <person name="Datta S.K."/>
            <person name="Jackson S.A."/>
            <person name="Wang J."/>
            <person name="Cook D.R."/>
        </authorList>
    </citation>
    <scope>NUCLEOTIDE SEQUENCE [LARGE SCALE GENOMIC DNA]</scope>
    <source>
        <strain evidence="9">cv. CDC Frontier</strain>
    </source>
</reference>
<evidence type="ECO:0000256" key="8">
    <source>
        <dbReference type="SAM" id="Phobius"/>
    </source>
</evidence>
<evidence type="ECO:0000256" key="4">
    <source>
        <dbReference type="ARBA" id="ARBA00022989"/>
    </source>
</evidence>
<feature type="transmembrane region" description="Helical" evidence="8">
    <location>
        <begin position="68"/>
        <end position="89"/>
    </location>
</feature>
<evidence type="ECO:0000313" key="9">
    <source>
        <dbReference type="Proteomes" id="UP000087171"/>
    </source>
</evidence>
<dbReference type="GeneID" id="101504391"/>
<dbReference type="OrthoDB" id="203099at2759"/>
<keyword evidence="9" id="KW-1185">Reference proteome</keyword>
<reference evidence="10" key="2">
    <citation type="submission" date="2025-08" db="UniProtKB">
        <authorList>
            <consortium name="RefSeq"/>
        </authorList>
    </citation>
    <scope>IDENTIFICATION</scope>
    <source>
        <tissue evidence="10">Etiolated seedlings</tissue>
    </source>
</reference>
<dbReference type="eggNOG" id="KOG2296">
    <property type="taxonomic scope" value="Eukaryota"/>
</dbReference>
<feature type="compositionally biased region" description="Basic and acidic residues" evidence="7">
    <location>
        <begin position="652"/>
        <end position="663"/>
    </location>
</feature>
<dbReference type="PANTHER" id="PTHR21355:SF14">
    <property type="entry name" value="LMBR1 INTEGRAL MEMBRANE-LIKE PROTEIN"/>
    <property type="match status" value="1"/>
</dbReference>
<evidence type="ECO:0000256" key="1">
    <source>
        <dbReference type="ARBA" id="ARBA00004141"/>
    </source>
</evidence>
<feature type="transmembrane region" description="Helical" evidence="8">
    <location>
        <begin position="423"/>
        <end position="444"/>
    </location>
</feature>